<evidence type="ECO:0000313" key="10">
    <source>
        <dbReference type="Ensembl" id="ENSLCNP00005034681.1"/>
    </source>
</evidence>
<feature type="region of interest" description="Disordered" evidence="8">
    <location>
        <begin position="237"/>
        <end position="313"/>
    </location>
</feature>
<dbReference type="Ensembl" id="ENSLCNT00005038699.1">
    <property type="protein sequence ID" value="ENSLCNP00005034681.1"/>
    <property type="gene ID" value="ENSLCNG00005022543.1"/>
</dbReference>
<evidence type="ECO:0000256" key="8">
    <source>
        <dbReference type="SAM" id="MobiDB-lite"/>
    </source>
</evidence>
<keyword evidence="3" id="KW-0813">Transport</keyword>
<organism evidence="10 11">
    <name type="scientific">Lynx canadensis</name>
    <name type="common">Canada lynx</name>
    <name type="synonym">Felis canadensis</name>
    <dbReference type="NCBI Taxonomy" id="61383"/>
    <lineage>
        <taxon>Eukaryota</taxon>
        <taxon>Metazoa</taxon>
        <taxon>Chordata</taxon>
        <taxon>Craniata</taxon>
        <taxon>Vertebrata</taxon>
        <taxon>Euteleostomi</taxon>
        <taxon>Mammalia</taxon>
        <taxon>Eutheria</taxon>
        <taxon>Laurasiatheria</taxon>
        <taxon>Carnivora</taxon>
        <taxon>Feliformia</taxon>
        <taxon>Felidae</taxon>
        <taxon>Felinae</taxon>
        <taxon>Lynx</taxon>
    </lineage>
</organism>
<evidence type="ECO:0000313" key="11">
    <source>
        <dbReference type="Proteomes" id="UP000472241"/>
    </source>
</evidence>
<dbReference type="InterPro" id="IPR013657">
    <property type="entry name" value="SCL35B1-4/HUT1"/>
</dbReference>
<dbReference type="GO" id="GO:0016020">
    <property type="term" value="C:membrane"/>
    <property type="evidence" value="ECO:0007669"/>
    <property type="project" value="UniProtKB-SubCell"/>
</dbReference>
<feature type="transmembrane region" description="Helical" evidence="9">
    <location>
        <begin position="674"/>
        <end position="694"/>
    </location>
</feature>
<dbReference type="Pfam" id="PF08449">
    <property type="entry name" value="UAA"/>
    <property type="match status" value="1"/>
</dbReference>
<evidence type="ECO:0000256" key="7">
    <source>
        <dbReference type="ARBA" id="ARBA00023136"/>
    </source>
</evidence>
<accession>A0A667IKR9</accession>
<evidence type="ECO:0000256" key="6">
    <source>
        <dbReference type="ARBA" id="ARBA00022989"/>
    </source>
</evidence>
<dbReference type="GO" id="GO:0055085">
    <property type="term" value="P:transmembrane transport"/>
    <property type="evidence" value="ECO:0007669"/>
    <property type="project" value="InterPro"/>
</dbReference>
<dbReference type="Proteomes" id="UP000472241">
    <property type="component" value="Unplaced"/>
</dbReference>
<comment type="similarity">
    <text evidence="2">Belongs to the nucleotide-sugar transporter family. SLC35B subfamily.</text>
</comment>
<dbReference type="AlphaFoldDB" id="A0A667IKR9"/>
<gene>
    <name evidence="10" type="primary">FAM117A</name>
</gene>
<feature type="transmembrane region" description="Helical" evidence="9">
    <location>
        <begin position="714"/>
        <end position="733"/>
    </location>
</feature>
<dbReference type="PANTHER" id="PTHR14972">
    <property type="entry name" value="AGAP011572-PA"/>
    <property type="match status" value="1"/>
</dbReference>
<dbReference type="Pfam" id="PF15388">
    <property type="entry name" value="FAM117"/>
    <property type="match status" value="1"/>
</dbReference>
<protein>
    <submittedName>
        <fullName evidence="10">Family with sequence similarity 117 member A</fullName>
    </submittedName>
</protein>
<dbReference type="PANTHER" id="PTHR14972:SF7">
    <property type="entry name" value="PROTEIN FAM117A"/>
    <property type="match status" value="1"/>
</dbReference>
<feature type="transmembrane region" description="Helical" evidence="9">
    <location>
        <begin position="591"/>
        <end position="611"/>
    </location>
</feature>
<dbReference type="InterPro" id="IPR037185">
    <property type="entry name" value="EmrE-like"/>
</dbReference>
<sequence length="828" mass="90189">MLNRLSHPGVPRLYLLLWAAPYSCRREVDTGEDVLPRREKLGYHVSLLRAHVKVCGLCSLPASVPCSVAPEKSVCRPQPPQVRRTFSLDTILSSYLLGQWPRDADGAFTCCTNDKATQTPLSWQELEGERASSCTHKRSASWGSTDHRKEVTKLKQQLQRTKLSRSGKEKERGSPLQGDHAVRGALRASPPSFPSGSPVLRLSPCLHRSLEGLNQELEEVFVKEQGEEELLRILDIPDGHRAPAPPQSGSCDHPLLLLEPGNLASSPSVPLASPQPSGQASREEHRGAGEELASVPNDKASSPGHPACLEDSSPSPVLAFAASPRPNHSYVFKREPPEGCERVRVFEEATSPGPDLAFLTSCPDKNKVHFNPTGSAFCPVSLMKPLFPSMGFIFRNCPSSPGIGRARGRGVNFGAAGSLGHQGRSQGFRVDLLSLGAVSGSRGVSPSEALNWQLWRWLLGPAEERSHAAPMRPLPPVGDVRLELSPSPPLPLPAVSGSPVGSSGRLMAASSSLVPDRLRLPLCFLGVFVCYFYYGILQEKITRGKYGEGAKPETFTFALTLVFIQCVINAVFAKILIQFFDTARVDRTRSWLYAACSVSYLGAMVSSNSALQFVNYPTQVLGKSCKPIPVMLLGVTLLKKKYPMAKYLCVLLIVAGVALFMYKPKKVVGIEDHTVGYGELLLLLSLTLDGLTGVSQDHMRAHYQTGSNHMMLNINLWSTLLLGAGILFTGELWEFLSFAERYPTIIYNILLFGLTSALGQSFIFMTVVYFGPLTCSIITTTRKFFTILASVILFANPISPLQWVGTVLVFLGLGLDAKFGKGAKKTSH</sequence>
<evidence type="ECO:0000256" key="9">
    <source>
        <dbReference type="SAM" id="Phobius"/>
    </source>
</evidence>
<evidence type="ECO:0000256" key="1">
    <source>
        <dbReference type="ARBA" id="ARBA00004141"/>
    </source>
</evidence>
<dbReference type="SUPFAM" id="SSF103481">
    <property type="entry name" value="Multidrug resistance efflux transporter EmrE"/>
    <property type="match status" value="2"/>
</dbReference>
<keyword evidence="6 9" id="KW-1133">Transmembrane helix</keyword>
<feature type="transmembrane region" description="Helical" evidence="9">
    <location>
        <begin position="518"/>
        <end position="537"/>
    </location>
</feature>
<keyword evidence="7 9" id="KW-0472">Membrane</keyword>
<dbReference type="InterPro" id="IPR026642">
    <property type="entry name" value="Glcci1/FAM117"/>
</dbReference>
<keyword evidence="5 9" id="KW-0812">Transmembrane</keyword>
<name>A0A667IKR9_LYNCA</name>
<evidence type="ECO:0000256" key="5">
    <source>
        <dbReference type="ARBA" id="ARBA00022692"/>
    </source>
</evidence>
<keyword evidence="4" id="KW-0597">Phosphoprotein</keyword>
<feature type="transmembrane region" description="Helical" evidence="9">
    <location>
        <begin position="644"/>
        <end position="662"/>
    </location>
</feature>
<proteinExistence type="inferred from homology"/>
<comment type="subcellular location">
    <subcellularLocation>
        <location evidence="1">Membrane</location>
        <topology evidence="1">Multi-pass membrane protein</topology>
    </subcellularLocation>
</comment>
<feature type="transmembrane region" description="Helical" evidence="9">
    <location>
        <begin position="557"/>
        <end position="579"/>
    </location>
</feature>
<reference evidence="10" key="2">
    <citation type="submission" date="2025-09" db="UniProtKB">
        <authorList>
            <consortium name="Ensembl"/>
        </authorList>
    </citation>
    <scope>IDENTIFICATION</scope>
</reference>
<evidence type="ECO:0000256" key="3">
    <source>
        <dbReference type="ARBA" id="ARBA00022448"/>
    </source>
</evidence>
<feature type="transmembrane region" description="Helical" evidence="9">
    <location>
        <begin position="745"/>
        <end position="772"/>
    </location>
</feature>
<feature type="region of interest" description="Disordered" evidence="8">
    <location>
        <begin position="123"/>
        <end position="198"/>
    </location>
</feature>
<evidence type="ECO:0000256" key="2">
    <source>
        <dbReference type="ARBA" id="ARBA00010694"/>
    </source>
</evidence>
<feature type="compositionally biased region" description="Low complexity" evidence="8">
    <location>
        <begin position="263"/>
        <end position="277"/>
    </location>
</feature>
<evidence type="ECO:0000256" key="4">
    <source>
        <dbReference type="ARBA" id="ARBA00022553"/>
    </source>
</evidence>
<keyword evidence="11" id="KW-1185">Reference proteome</keyword>
<reference evidence="10" key="1">
    <citation type="submission" date="2025-08" db="UniProtKB">
        <authorList>
            <consortium name="Ensembl"/>
        </authorList>
    </citation>
    <scope>IDENTIFICATION</scope>
</reference>
<feature type="transmembrane region" description="Helical" evidence="9">
    <location>
        <begin position="784"/>
        <end position="815"/>
    </location>
</feature>